<dbReference type="RefSeq" id="WP_092440843.1">
    <property type="nucleotide sequence ID" value="NZ_FMYP01000094.1"/>
</dbReference>
<gene>
    <name evidence="1" type="ORF">SAMN05216323_10941</name>
</gene>
<accession>A0A1G6SGB4</accession>
<reference evidence="1 2" key="1">
    <citation type="submission" date="2016-09" db="EMBL/GenBank/DDBJ databases">
        <authorList>
            <person name="Capua I."/>
            <person name="De Benedictis P."/>
            <person name="Joannis T."/>
            <person name="Lombin L.H."/>
            <person name="Cattoli G."/>
        </authorList>
    </citation>
    <scope>NUCLEOTIDE SEQUENCE [LARGE SCALE GENOMIC DNA]</scope>
    <source>
        <strain evidence="1 2">A7P-90m</strain>
    </source>
</reference>
<evidence type="ECO:0000313" key="1">
    <source>
        <dbReference type="EMBL" id="SDD15803.1"/>
    </source>
</evidence>
<keyword evidence="2" id="KW-1185">Reference proteome</keyword>
<sequence length="60" mass="6418">MKNVGLNACGVQEMNAAEVDEVIGGSDIMDLIQSFGDATPWGSNSTWTNIGGGAWDPRFW</sequence>
<dbReference type="AlphaFoldDB" id="A0A1G6SGB4"/>
<evidence type="ECO:0000313" key="2">
    <source>
        <dbReference type="Proteomes" id="UP000199452"/>
    </source>
</evidence>
<dbReference type="Proteomes" id="UP000199452">
    <property type="component" value="Unassembled WGS sequence"/>
</dbReference>
<name>A0A1G6SGB4_9BACT</name>
<proteinExistence type="predicted"/>
<organism evidence="1 2">
    <name type="scientific">Williamwhitmania taraxaci</name>
    <dbReference type="NCBI Taxonomy" id="1640674"/>
    <lineage>
        <taxon>Bacteria</taxon>
        <taxon>Pseudomonadati</taxon>
        <taxon>Bacteroidota</taxon>
        <taxon>Bacteroidia</taxon>
        <taxon>Bacteroidales</taxon>
        <taxon>Williamwhitmaniaceae</taxon>
        <taxon>Williamwhitmania</taxon>
    </lineage>
</organism>
<protein>
    <submittedName>
        <fullName evidence="1">Uncharacterized protein</fullName>
    </submittedName>
</protein>
<dbReference type="EMBL" id="FMYP01000094">
    <property type="protein sequence ID" value="SDD15803.1"/>
    <property type="molecule type" value="Genomic_DNA"/>
</dbReference>